<dbReference type="FunFam" id="3.30.420.110:FF:000002">
    <property type="entry name" value="DNA mismatch repair protein"/>
    <property type="match status" value="1"/>
</dbReference>
<dbReference type="Pfam" id="PF01564">
    <property type="entry name" value="Spermine_synth"/>
    <property type="match status" value="1"/>
</dbReference>
<dbReference type="EMBL" id="OC985707">
    <property type="protein sequence ID" value="CAG4642362.1"/>
    <property type="molecule type" value="Genomic_DNA"/>
</dbReference>
<evidence type="ECO:0000259" key="15">
    <source>
        <dbReference type="PROSITE" id="PS51006"/>
    </source>
</evidence>
<dbReference type="InterPro" id="IPR037163">
    <property type="entry name" value="Spermidine_synt_N_sf"/>
</dbReference>
<dbReference type="Gene3D" id="1.10.1420.10">
    <property type="match status" value="2"/>
</dbReference>
<dbReference type="Gene3D" id="3.40.50.150">
    <property type="entry name" value="Vaccinia Virus protein VP39"/>
    <property type="match status" value="1"/>
</dbReference>
<dbReference type="InterPro" id="IPR036678">
    <property type="entry name" value="MutS_con_dom_sf"/>
</dbReference>
<evidence type="ECO:0000256" key="2">
    <source>
        <dbReference type="ARBA" id="ARBA00006271"/>
    </source>
</evidence>
<evidence type="ECO:0000256" key="11">
    <source>
        <dbReference type="ARBA" id="ARBA00023242"/>
    </source>
</evidence>
<keyword evidence="11" id="KW-0539">Nucleus</keyword>
<protein>
    <recommendedName>
        <fullName evidence="12">DNA mismatch repair protein MSH2</fullName>
    </recommendedName>
    <alternativeName>
        <fullName evidence="4">DNA mismatch repair protein Msh2</fullName>
    </alternativeName>
</protein>
<name>A0A9N6WRJ1_9CRUS</name>
<dbReference type="FunFam" id="1.10.1420.10:FF:000003">
    <property type="entry name" value="DNA mismatch repair protein"/>
    <property type="match status" value="1"/>
</dbReference>
<evidence type="ECO:0000256" key="5">
    <source>
        <dbReference type="ARBA" id="ARBA00022679"/>
    </source>
</evidence>
<dbReference type="Pfam" id="PF05188">
    <property type="entry name" value="MutS_II"/>
    <property type="match status" value="1"/>
</dbReference>
<proteinExistence type="inferred from homology"/>
<gene>
    <name evidence="16" type="primary">EOG090X02H9</name>
</gene>
<keyword evidence="9" id="KW-0238">DNA-binding</keyword>
<keyword evidence="14" id="KW-0175">Coiled coil</keyword>
<keyword evidence="10" id="KW-0234">DNA repair</keyword>
<comment type="similarity">
    <text evidence="3">Belongs to the spermidine/spermine synthase family.</text>
</comment>
<evidence type="ECO:0000256" key="13">
    <source>
        <dbReference type="PROSITE-ProRule" id="PRU00354"/>
    </source>
</evidence>
<dbReference type="GO" id="GO:0030983">
    <property type="term" value="F:mismatched DNA binding"/>
    <property type="evidence" value="ECO:0007669"/>
    <property type="project" value="InterPro"/>
</dbReference>
<comment type="subcellular location">
    <subcellularLocation>
        <location evidence="1">Nucleus</location>
    </subcellularLocation>
</comment>
<dbReference type="InterPro" id="IPR027417">
    <property type="entry name" value="P-loop_NTPase"/>
</dbReference>
<dbReference type="GO" id="GO:0016768">
    <property type="term" value="F:spermine synthase activity"/>
    <property type="evidence" value="ECO:0007669"/>
    <property type="project" value="InterPro"/>
</dbReference>
<dbReference type="SUPFAM" id="SSF53150">
    <property type="entry name" value="DNA repair protein MutS, domain II"/>
    <property type="match status" value="1"/>
</dbReference>
<dbReference type="InterPro" id="IPR007696">
    <property type="entry name" value="DNA_mismatch_repair_MutS_core"/>
</dbReference>
<dbReference type="Pfam" id="PF17284">
    <property type="entry name" value="Spermine_synt_N"/>
    <property type="match status" value="1"/>
</dbReference>
<evidence type="ECO:0000256" key="3">
    <source>
        <dbReference type="ARBA" id="ARBA00007867"/>
    </source>
</evidence>
<sequence length="977" mass="109985">MEAPSQSTVLMEFQTDDCKINEIDTFLPAIVELLEKYAGRCKEIYRKMANDAGICSVLFVVCENSFASVQLKSSGLLLLNIDIASEERVRFDYQISKKFEKELKEKLSASKSAALVPIRRGGAYGQRYLITSDERIIEYDVDSVVVDHQSQFQRIQIFHTLNYGNILVLDENQNLAESDLIYTETLMQRGKIDYKDKNVLILGGGDGALLNELLKESPKFVTMVEIDEDVMRFCRQHLRSCCETALDSYKGPNHNIIINNCLVELDQFQANGDQFDVIFGDLTEIPLAGEPQDKEWQFFETILDKSLRVLKPGGYFLTHKPATTFRFFDRGDFFTLHGQDAVFASKDYFKTHSIIKMLGFGAKKLESVALNKTHFENFARDLLVVKHYCLEIYTQNGGKNDWEVQYQASPGNLTQVEDLIFGTSGLTTTAGILAFKIGQENNTVGCCYVDTNDRKFLVAQFSDTESFSNLESFIVQLSPKEVLMAAGDVHDGARTVMNRYGLLVNEGKKADFAAAEATRNLNRLLRFKKGQQENAAALPEVELTHSMASLAALVKYLSLMSDESNFGQFTLSSFDLTQYVRLDSAAAAALHLSAYGADVTSINSAKSGAPRTISALLNKCRTSGGQRLLSQWIKQPLTDKSKIEERLDVVETFVSDVHLRQTVTEDHLRRMPDFQRLSKKLQKAKANLQDCYKIYLGLSRLPMLIDCLLQHDGPHSAILLPVLIQPLRNAEGKLSKLKDMIETTIDLRKAELGEFIIKSDFDERLGELKLEIDECEAQAESALSEAASDLKLASSKTIKLESNGQIGYFFRVTLKDEKVLRNNRNYRMIDTNKSGVRFRNTGIEDVNETYLKARREYEQQQQSVVKEVMGVAAGYIDSLQYLNDHLSILDVLTSFAVATINAPIPYVRPQMLEKGTGSVELIQARHPCMELQDGVNFIPNDAVFKKGPNAIDDRHKITPSPESHSNFKYPIRISRIL</sequence>
<dbReference type="Pfam" id="PF05190">
    <property type="entry name" value="MutS_IV"/>
    <property type="match status" value="1"/>
</dbReference>
<dbReference type="InterPro" id="IPR007860">
    <property type="entry name" value="DNA_mmatch_repair_MutS_con_dom"/>
</dbReference>
<keyword evidence="13" id="KW-0620">Polyamine biosynthesis</keyword>
<evidence type="ECO:0000256" key="12">
    <source>
        <dbReference type="ARBA" id="ARBA00073545"/>
    </source>
</evidence>
<evidence type="ECO:0000313" key="16">
    <source>
        <dbReference type="EMBL" id="CAG4642362.1"/>
    </source>
</evidence>
<evidence type="ECO:0000256" key="7">
    <source>
        <dbReference type="ARBA" id="ARBA00022763"/>
    </source>
</evidence>
<dbReference type="Pfam" id="PF05192">
    <property type="entry name" value="MutS_III"/>
    <property type="match status" value="1"/>
</dbReference>
<dbReference type="SUPFAM" id="SSF48334">
    <property type="entry name" value="DNA repair protein MutS, domain III"/>
    <property type="match status" value="1"/>
</dbReference>
<dbReference type="SMART" id="SM00533">
    <property type="entry name" value="MUTSd"/>
    <property type="match status" value="1"/>
</dbReference>
<dbReference type="Gene3D" id="3.40.50.300">
    <property type="entry name" value="P-loop containing nucleotide triphosphate hydrolases"/>
    <property type="match status" value="1"/>
</dbReference>
<reference evidence="16" key="1">
    <citation type="submission" date="2021-04" db="EMBL/GenBank/DDBJ databases">
        <authorList>
            <person name="Cornetti L."/>
        </authorList>
    </citation>
    <scope>NUCLEOTIDE SEQUENCE</scope>
</reference>
<dbReference type="GO" id="GO:0005524">
    <property type="term" value="F:ATP binding"/>
    <property type="evidence" value="ECO:0007669"/>
    <property type="project" value="UniProtKB-KW"/>
</dbReference>
<dbReference type="InterPro" id="IPR030373">
    <property type="entry name" value="PABS_CS"/>
</dbReference>
<keyword evidence="8" id="KW-0067">ATP-binding</keyword>
<dbReference type="InterPro" id="IPR001045">
    <property type="entry name" value="Spermi_synthase"/>
</dbReference>
<feature type="active site" description="Proton acceptor" evidence="13">
    <location>
        <position position="281"/>
    </location>
</feature>
<comment type="similarity">
    <text evidence="2">Belongs to the DNA mismatch repair MutS family.</text>
</comment>
<dbReference type="GO" id="GO:0006298">
    <property type="term" value="P:mismatch repair"/>
    <property type="evidence" value="ECO:0007669"/>
    <property type="project" value="InterPro"/>
</dbReference>
<evidence type="ECO:0000256" key="6">
    <source>
        <dbReference type="ARBA" id="ARBA00022741"/>
    </source>
</evidence>
<dbReference type="HAMAP" id="MF_00198">
    <property type="entry name" value="Spermidine_synth"/>
    <property type="match status" value="1"/>
</dbReference>
<dbReference type="SUPFAM" id="SSF53335">
    <property type="entry name" value="S-adenosyl-L-methionine-dependent methyltransferases"/>
    <property type="match status" value="1"/>
</dbReference>
<dbReference type="PROSITE" id="PS01330">
    <property type="entry name" value="PABS_1"/>
    <property type="match status" value="1"/>
</dbReference>
<evidence type="ECO:0000256" key="1">
    <source>
        <dbReference type="ARBA" id="ARBA00004123"/>
    </source>
</evidence>
<dbReference type="InterPro" id="IPR007861">
    <property type="entry name" value="DNA_mismatch_repair_MutS_clamp"/>
</dbReference>
<evidence type="ECO:0000256" key="10">
    <source>
        <dbReference type="ARBA" id="ARBA00023204"/>
    </source>
</evidence>
<evidence type="ECO:0000256" key="9">
    <source>
        <dbReference type="ARBA" id="ARBA00023125"/>
    </source>
</evidence>
<dbReference type="GO" id="GO:0006597">
    <property type="term" value="P:spermine biosynthetic process"/>
    <property type="evidence" value="ECO:0007669"/>
    <property type="project" value="InterPro"/>
</dbReference>
<keyword evidence="6" id="KW-0547">Nucleotide-binding</keyword>
<feature type="domain" description="PABS" evidence="15">
    <location>
        <begin position="127"/>
        <end position="371"/>
    </location>
</feature>
<feature type="coiled-coil region" evidence="14">
    <location>
        <begin position="727"/>
        <end position="785"/>
    </location>
</feature>
<dbReference type="InterPro" id="IPR035246">
    <property type="entry name" value="Spermidine_synt_N"/>
</dbReference>
<dbReference type="Gene3D" id="2.30.140.10">
    <property type="entry name" value="Spermidine synthase, tetramerisation domain"/>
    <property type="match status" value="1"/>
</dbReference>
<evidence type="ECO:0000256" key="8">
    <source>
        <dbReference type="ARBA" id="ARBA00022840"/>
    </source>
</evidence>
<dbReference type="InterPro" id="IPR030374">
    <property type="entry name" value="PABS"/>
</dbReference>
<dbReference type="GO" id="GO:0005634">
    <property type="term" value="C:nucleus"/>
    <property type="evidence" value="ECO:0007669"/>
    <property type="project" value="UniProtKB-SubCell"/>
</dbReference>
<dbReference type="CDD" id="cd02440">
    <property type="entry name" value="AdoMet_MTases"/>
    <property type="match status" value="1"/>
</dbReference>
<keyword evidence="7" id="KW-0227">DNA damage</keyword>
<dbReference type="AlphaFoldDB" id="A0A9N6WRJ1"/>
<dbReference type="PROSITE" id="PS51006">
    <property type="entry name" value="PABS_2"/>
    <property type="match status" value="1"/>
</dbReference>
<dbReference type="InterPro" id="IPR015576">
    <property type="entry name" value="Spermine_synthase_animal"/>
</dbReference>
<accession>A0A9N6WRJ1</accession>
<dbReference type="Gene3D" id="3.30.420.110">
    <property type="entry name" value="MutS, connector domain"/>
    <property type="match status" value="1"/>
</dbReference>
<dbReference type="InterPro" id="IPR029063">
    <property type="entry name" value="SAM-dependent_MTases_sf"/>
</dbReference>
<dbReference type="PANTHER" id="PTHR46315:SF1">
    <property type="entry name" value="SPERMINE SYNTHASE"/>
    <property type="match status" value="1"/>
</dbReference>
<dbReference type="PANTHER" id="PTHR46315">
    <property type="entry name" value="SPERMINE SYNTHASE"/>
    <property type="match status" value="1"/>
</dbReference>
<dbReference type="InterPro" id="IPR036187">
    <property type="entry name" value="DNA_mismatch_repair_MutS_sf"/>
</dbReference>
<evidence type="ECO:0000256" key="14">
    <source>
        <dbReference type="SAM" id="Coils"/>
    </source>
</evidence>
<organism evidence="16">
    <name type="scientific">Evadne anonyx</name>
    <dbReference type="NCBI Taxonomy" id="141404"/>
    <lineage>
        <taxon>Eukaryota</taxon>
        <taxon>Metazoa</taxon>
        <taxon>Ecdysozoa</taxon>
        <taxon>Arthropoda</taxon>
        <taxon>Crustacea</taxon>
        <taxon>Branchiopoda</taxon>
        <taxon>Diplostraca</taxon>
        <taxon>Cladocera</taxon>
        <taxon>Onychopoda</taxon>
        <taxon>Podonidae</taxon>
        <taxon>Evadne</taxon>
    </lineage>
</organism>
<evidence type="ECO:0000256" key="4">
    <source>
        <dbReference type="ARBA" id="ARBA00019549"/>
    </source>
</evidence>
<keyword evidence="5 13" id="KW-0808">Transferase</keyword>